<reference evidence="2 4" key="2">
    <citation type="journal article" date="2013" name="Nature">
        <title>Insights into bilaterian evolution from three spiralian genomes.</title>
        <authorList>
            <person name="Simakov O."/>
            <person name="Marletaz F."/>
            <person name="Cho S.J."/>
            <person name="Edsinger-Gonzales E."/>
            <person name="Havlak P."/>
            <person name="Hellsten U."/>
            <person name="Kuo D.H."/>
            <person name="Larsson T."/>
            <person name="Lv J."/>
            <person name="Arendt D."/>
            <person name="Savage R."/>
            <person name="Osoegawa K."/>
            <person name="de Jong P."/>
            <person name="Grimwood J."/>
            <person name="Chapman J.A."/>
            <person name="Shapiro H."/>
            <person name="Aerts A."/>
            <person name="Otillar R.P."/>
            <person name="Terry A.Y."/>
            <person name="Boore J.L."/>
            <person name="Grigoriev I.V."/>
            <person name="Lindberg D.R."/>
            <person name="Seaver E.C."/>
            <person name="Weisblat D.A."/>
            <person name="Putnam N.H."/>
            <person name="Rokhsar D.S."/>
        </authorList>
    </citation>
    <scope>NUCLEOTIDE SEQUENCE</scope>
    <source>
        <strain evidence="2 4">I ESC-2004</strain>
    </source>
</reference>
<dbReference type="AlphaFoldDB" id="R7V450"/>
<dbReference type="Proteomes" id="UP000014760">
    <property type="component" value="Unassembled WGS sequence"/>
</dbReference>
<reference evidence="4" key="1">
    <citation type="submission" date="2012-12" db="EMBL/GenBank/DDBJ databases">
        <authorList>
            <person name="Hellsten U."/>
            <person name="Grimwood J."/>
            <person name="Chapman J.A."/>
            <person name="Shapiro H."/>
            <person name="Aerts A."/>
            <person name="Otillar R.P."/>
            <person name="Terry A.Y."/>
            <person name="Boore J.L."/>
            <person name="Simakov O."/>
            <person name="Marletaz F."/>
            <person name="Cho S.-J."/>
            <person name="Edsinger-Gonzales E."/>
            <person name="Havlak P."/>
            <person name="Kuo D.-H."/>
            <person name="Larsson T."/>
            <person name="Lv J."/>
            <person name="Arendt D."/>
            <person name="Savage R."/>
            <person name="Osoegawa K."/>
            <person name="de Jong P."/>
            <person name="Lindberg D.R."/>
            <person name="Seaver E.C."/>
            <person name="Weisblat D.A."/>
            <person name="Putnam N.H."/>
            <person name="Grigoriev I.V."/>
            <person name="Rokhsar D.S."/>
        </authorList>
    </citation>
    <scope>NUCLEOTIDE SEQUENCE</scope>
    <source>
        <strain evidence="4">I ESC-2004</strain>
    </source>
</reference>
<proteinExistence type="predicted"/>
<name>R7V450_CAPTE</name>
<dbReference type="EnsemblMetazoa" id="CapteT194047">
    <property type="protein sequence ID" value="CapteP194047"/>
    <property type="gene ID" value="CapteG194047"/>
</dbReference>
<organism evidence="2">
    <name type="scientific">Capitella teleta</name>
    <name type="common">Polychaete worm</name>
    <dbReference type="NCBI Taxonomy" id="283909"/>
    <lineage>
        <taxon>Eukaryota</taxon>
        <taxon>Metazoa</taxon>
        <taxon>Spiralia</taxon>
        <taxon>Lophotrochozoa</taxon>
        <taxon>Annelida</taxon>
        <taxon>Polychaeta</taxon>
        <taxon>Sedentaria</taxon>
        <taxon>Scolecida</taxon>
        <taxon>Capitellidae</taxon>
        <taxon>Capitella</taxon>
    </lineage>
</organism>
<dbReference type="EMBL" id="KB297391">
    <property type="protein sequence ID" value="ELU10580.1"/>
    <property type="molecule type" value="Genomic_DNA"/>
</dbReference>
<dbReference type="InterPro" id="IPR031525">
    <property type="entry name" value="CC190"/>
</dbReference>
<sequence length="273" mass="31364">MTLDMYIPFSSYQSDVAYLFLLFRSQWRITTSERLEVSDRGRMDYSRIRARNTKLVDSIRSQSKRASISLNHALYSKQGALASHRYQLKEVGREQKRLEAQLVEIRRQGGTTGGRLPPRMTHNDRNSSAKTSETGSSTNEKSAPELPSIGRAPGSRESGVRASIADVNMTAAKERVTQRLVGMKDAPQERRKSCNDHEEQDRMTIRTPMHNHDGSLRTVHLMPDFKTAYREAKKARYVRTYPGKQWFEKELSIGDIFDKNLKEKTLLMYSPFD</sequence>
<dbReference type="PANTHER" id="PTHR36871:SF1">
    <property type="entry name" value="COILED-COIL DOMAIN-CONTAINING PROTEIN 190"/>
    <property type="match status" value="1"/>
</dbReference>
<feature type="region of interest" description="Disordered" evidence="1">
    <location>
        <begin position="106"/>
        <end position="166"/>
    </location>
</feature>
<dbReference type="HOGENOM" id="CLU_1020273_0_0_1"/>
<protein>
    <submittedName>
        <fullName evidence="2 3">Uncharacterized protein</fullName>
    </submittedName>
</protein>
<evidence type="ECO:0000313" key="2">
    <source>
        <dbReference type="EMBL" id="ELU10580.1"/>
    </source>
</evidence>
<accession>R7V450</accession>
<dbReference type="PANTHER" id="PTHR36871">
    <property type="entry name" value="COILED-COIL DOMAIN-CONTAINING PROTEIN 190"/>
    <property type="match status" value="1"/>
</dbReference>
<feature type="compositionally biased region" description="Polar residues" evidence="1">
    <location>
        <begin position="128"/>
        <end position="141"/>
    </location>
</feature>
<gene>
    <name evidence="2" type="ORF">CAPTEDRAFT_194047</name>
</gene>
<dbReference type="EMBL" id="AMQN01006017">
    <property type="status" value="NOT_ANNOTATED_CDS"/>
    <property type="molecule type" value="Genomic_DNA"/>
</dbReference>
<keyword evidence="4" id="KW-1185">Reference proteome</keyword>
<evidence type="ECO:0000313" key="3">
    <source>
        <dbReference type="EnsemblMetazoa" id="CapteP194047"/>
    </source>
</evidence>
<evidence type="ECO:0000313" key="4">
    <source>
        <dbReference type="Proteomes" id="UP000014760"/>
    </source>
</evidence>
<evidence type="ECO:0000256" key="1">
    <source>
        <dbReference type="SAM" id="MobiDB-lite"/>
    </source>
</evidence>
<reference evidence="3" key="3">
    <citation type="submission" date="2015-06" db="UniProtKB">
        <authorList>
            <consortium name="EnsemblMetazoa"/>
        </authorList>
    </citation>
    <scope>IDENTIFICATION</scope>
</reference>
<dbReference type="OrthoDB" id="10050903at2759"/>